<evidence type="ECO:0000313" key="3">
    <source>
        <dbReference type="EMBL" id="CAE8695619.1"/>
    </source>
</evidence>
<dbReference type="EMBL" id="CAJNNW010028319">
    <property type="protein sequence ID" value="CAE8695619.1"/>
    <property type="molecule type" value="Genomic_DNA"/>
</dbReference>
<dbReference type="AlphaFoldDB" id="A0A813K5Y1"/>
<accession>A0A813K5Y1</accession>
<comment type="caution">
    <text evidence="3">The sequence shown here is derived from an EMBL/GenBank/DDBJ whole genome shotgun (WGS) entry which is preliminary data.</text>
</comment>
<feature type="region of interest" description="Disordered" evidence="1">
    <location>
        <begin position="33"/>
        <end position="129"/>
    </location>
</feature>
<feature type="transmembrane region" description="Helical" evidence="2">
    <location>
        <begin position="339"/>
        <end position="360"/>
    </location>
</feature>
<sequence length="419" mass="45801">MDAQMVRANTAMLYAVKQMKSYAIQSKKVVQSILPKGPPKPIKTESGGLDNSKMEEGNAPAPAGAAEAGHMPPAVDKVGAKQPEPEATPSEKAPSVKAPSLRGASVRAEEEEEESEEEEEEEDEAEPATASRRCRCFPCFRRTEVADTSAEAQKPASFLKPVVAKPVLWEETTDDEEEPETQGWFWVAAAIAVYLLACASGSQMFVDKWWHVPGPGWDFQKHGPHIDQDANTCHSTKDGAPCYYGMINDLQQFYLWFCLPFAPWFVALPFAAWSRHGQGRRLVEYVLMLVGFCMYTRAKVMVEIATFTSFDPSDVVTVGMVGLAIAFKEVAVAGLHLSILSLVTLLTSLGVLASFLYYSYFSCVFLHTPAEVKSGAMYGLLLVIAMKWLVTPGSEGEYDEDEDDAETGYVALSGAPVPA</sequence>
<keyword evidence="2" id="KW-0812">Transmembrane</keyword>
<feature type="compositionally biased region" description="Acidic residues" evidence="1">
    <location>
        <begin position="109"/>
        <end position="126"/>
    </location>
</feature>
<dbReference type="Proteomes" id="UP000626109">
    <property type="component" value="Unassembled WGS sequence"/>
</dbReference>
<evidence type="ECO:0000256" key="1">
    <source>
        <dbReference type="SAM" id="MobiDB-lite"/>
    </source>
</evidence>
<keyword evidence="2" id="KW-0472">Membrane</keyword>
<keyword evidence="2" id="KW-1133">Transmembrane helix</keyword>
<reference evidence="3" key="1">
    <citation type="submission" date="2021-02" db="EMBL/GenBank/DDBJ databases">
        <authorList>
            <person name="Dougan E. K."/>
            <person name="Rhodes N."/>
            <person name="Thang M."/>
            <person name="Chan C."/>
        </authorList>
    </citation>
    <scope>NUCLEOTIDE SEQUENCE</scope>
</reference>
<name>A0A813K5Y1_POLGL</name>
<proteinExistence type="predicted"/>
<feature type="compositionally biased region" description="Low complexity" evidence="1">
    <location>
        <begin position="57"/>
        <end position="74"/>
    </location>
</feature>
<evidence type="ECO:0000256" key="2">
    <source>
        <dbReference type="SAM" id="Phobius"/>
    </source>
</evidence>
<gene>
    <name evidence="3" type="ORF">PGLA2088_LOCUS29451</name>
</gene>
<organism evidence="3 4">
    <name type="scientific">Polarella glacialis</name>
    <name type="common">Dinoflagellate</name>
    <dbReference type="NCBI Taxonomy" id="89957"/>
    <lineage>
        <taxon>Eukaryota</taxon>
        <taxon>Sar</taxon>
        <taxon>Alveolata</taxon>
        <taxon>Dinophyceae</taxon>
        <taxon>Suessiales</taxon>
        <taxon>Suessiaceae</taxon>
        <taxon>Polarella</taxon>
    </lineage>
</organism>
<feature type="transmembrane region" description="Helical" evidence="2">
    <location>
        <begin position="184"/>
        <end position="206"/>
    </location>
</feature>
<protein>
    <submittedName>
        <fullName evidence="3">Uncharacterized protein</fullName>
    </submittedName>
</protein>
<feature type="transmembrane region" description="Helical" evidence="2">
    <location>
        <begin position="282"/>
        <end position="298"/>
    </location>
</feature>
<evidence type="ECO:0000313" key="4">
    <source>
        <dbReference type="Proteomes" id="UP000626109"/>
    </source>
</evidence>
<feature type="transmembrane region" description="Helical" evidence="2">
    <location>
        <begin position="372"/>
        <end position="390"/>
    </location>
</feature>
<feature type="transmembrane region" description="Helical" evidence="2">
    <location>
        <begin position="253"/>
        <end position="273"/>
    </location>
</feature>